<protein>
    <submittedName>
        <fullName evidence="6">Zinc/manganese transport system substrate-binding protein</fullName>
    </submittedName>
</protein>
<dbReference type="PROSITE" id="PS51257">
    <property type="entry name" value="PROKAR_LIPOPROTEIN"/>
    <property type="match status" value="1"/>
</dbReference>
<dbReference type="RefSeq" id="WP_277104881.1">
    <property type="nucleotide sequence ID" value="NZ_BAAAJS010000023.1"/>
</dbReference>
<keyword evidence="7" id="KW-1185">Reference proteome</keyword>
<keyword evidence="3" id="KW-0479">Metal-binding</keyword>
<feature type="signal peptide" evidence="5">
    <location>
        <begin position="1"/>
        <end position="21"/>
    </location>
</feature>
<comment type="subcellular location">
    <subcellularLocation>
        <location evidence="1">Cell envelope</location>
    </subcellularLocation>
</comment>
<dbReference type="InterPro" id="IPR006127">
    <property type="entry name" value="ZnuA-like"/>
</dbReference>
<dbReference type="PANTHER" id="PTHR42953:SF1">
    <property type="entry name" value="METAL-BINDING PROTEIN HI_0362-RELATED"/>
    <property type="match status" value="1"/>
</dbReference>
<dbReference type="Proteomes" id="UP001183619">
    <property type="component" value="Unassembled WGS sequence"/>
</dbReference>
<evidence type="ECO:0000256" key="3">
    <source>
        <dbReference type="ARBA" id="ARBA00022723"/>
    </source>
</evidence>
<dbReference type="InterPro" id="IPR050492">
    <property type="entry name" value="Bact_metal-bind_prot9"/>
</dbReference>
<dbReference type="PANTHER" id="PTHR42953">
    <property type="entry name" value="HIGH-AFFINITY ZINC UPTAKE SYSTEM PROTEIN ZNUA-RELATED"/>
    <property type="match status" value="1"/>
</dbReference>
<evidence type="ECO:0000256" key="2">
    <source>
        <dbReference type="ARBA" id="ARBA00022448"/>
    </source>
</evidence>
<accession>A0ABU2B595</accession>
<dbReference type="EMBL" id="JAVDYF010000001">
    <property type="protein sequence ID" value="MDR7353783.1"/>
    <property type="molecule type" value="Genomic_DNA"/>
</dbReference>
<feature type="chain" id="PRO_5046274363" evidence="5">
    <location>
        <begin position="22"/>
        <end position="307"/>
    </location>
</feature>
<dbReference type="Pfam" id="PF01297">
    <property type="entry name" value="ZnuA"/>
    <property type="match status" value="1"/>
</dbReference>
<evidence type="ECO:0000256" key="1">
    <source>
        <dbReference type="ARBA" id="ARBA00004196"/>
    </source>
</evidence>
<evidence type="ECO:0000256" key="4">
    <source>
        <dbReference type="ARBA" id="ARBA00022729"/>
    </source>
</evidence>
<sequence length="307" mass="33362">MNIRSLPLALVLATSTLVATACSPSTPTQVLNPTPGATLIAKEISIVTSTSVWGEIAREVGKVATGVQVHVTPIISGTNQDPHTFEPTAKDLAQAHEADIVVVGGGGYDAWLYKNIKEDKIIHALPLEDHDHEHKHSDESNVPGIANNEHIWFDPLAVEQVASALATAITDISPHATVDLDGFLKSLDDIHERLHRLPTRSIAQTEPIADYLIAYTPMQEITPAHYRSATLSEREPTAADVAKFLEVIMSGELDILIHNPQTSTDLTRRLVDVALDCGVKVVEVYETPAEGETYLEFLTHTIDRLSA</sequence>
<keyword evidence="2" id="KW-0813">Transport</keyword>
<comment type="caution">
    <text evidence="6">The sequence shown here is derived from an EMBL/GenBank/DDBJ whole genome shotgun (WGS) entry which is preliminary data.</text>
</comment>
<proteinExistence type="predicted"/>
<gene>
    <name evidence="6" type="ORF">J2S37_000321</name>
</gene>
<dbReference type="Gene3D" id="3.40.50.1980">
    <property type="entry name" value="Nitrogenase molybdenum iron protein domain"/>
    <property type="match status" value="2"/>
</dbReference>
<evidence type="ECO:0000313" key="6">
    <source>
        <dbReference type="EMBL" id="MDR7353783.1"/>
    </source>
</evidence>
<evidence type="ECO:0000256" key="5">
    <source>
        <dbReference type="SAM" id="SignalP"/>
    </source>
</evidence>
<organism evidence="6 7">
    <name type="scientific">Corynebacterium felinum</name>
    <dbReference type="NCBI Taxonomy" id="131318"/>
    <lineage>
        <taxon>Bacteria</taxon>
        <taxon>Bacillati</taxon>
        <taxon>Actinomycetota</taxon>
        <taxon>Actinomycetes</taxon>
        <taxon>Mycobacteriales</taxon>
        <taxon>Corynebacteriaceae</taxon>
        <taxon>Corynebacterium</taxon>
    </lineage>
</organism>
<name>A0ABU2B595_9CORY</name>
<reference evidence="6 7" key="1">
    <citation type="submission" date="2023-07" db="EMBL/GenBank/DDBJ databases">
        <title>Sequencing the genomes of 1000 actinobacteria strains.</title>
        <authorList>
            <person name="Klenk H.-P."/>
        </authorList>
    </citation>
    <scope>NUCLEOTIDE SEQUENCE [LARGE SCALE GENOMIC DNA]</scope>
    <source>
        <strain evidence="6 7">DSM 44508</strain>
    </source>
</reference>
<keyword evidence="4 5" id="KW-0732">Signal</keyword>
<dbReference type="SUPFAM" id="SSF53807">
    <property type="entry name" value="Helical backbone' metal receptor"/>
    <property type="match status" value="1"/>
</dbReference>
<evidence type="ECO:0000313" key="7">
    <source>
        <dbReference type="Proteomes" id="UP001183619"/>
    </source>
</evidence>